<keyword evidence="1" id="KW-0238">DNA-binding</keyword>
<dbReference type="GO" id="GO:0003677">
    <property type="term" value="F:DNA binding"/>
    <property type="evidence" value="ECO:0007669"/>
    <property type="project" value="UniProtKB-KW"/>
</dbReference>
<dbReference type="InterPro" id="IPR058532">
    <property type="entry name" value="YjbR/MT2646/Rv2570-like"/>
</dbReference>
<dbReference type="Gene3D" id="3.90.1150.30">
    <property type="match status" value="1"/>
</dbReference>
<evidence type="ECO:0000313" key="1">
    <source>
        <dbReference type="EMBL" id="NRV10761.1"/>
    </source>
</evidence>
<dbReference type="InterPro" id="IPR038056">
    <property type="entry name" value="YjbR-like_sf"/>
</dbReference>
<organism evidence="1 2">
    <name type="scientific">Clostridium beijerinckii</name>
    <name type="common">Clostridium MP</name>
    <dbReference type="NCBI Taxonomy" id="1520"/>
    <lineage>
        <taxon>Bacteria</taxon>
        <taxon>Bacillati</taxon>
        <taxon>Bacillota</taxon>
        <taxon>Clostridia</taxon>
        <taxon>Eubacteriales</taxon>
        <taxon>Clostridiaceae</taxon>
        <taxon>Clostridium</taxon>
    </lineage>
</organism>
<reference evidence="1" key="1">
    <citation type="submission" date="2020-05" db="EMBL/GenBank/DDBJ databases">
        <title>Genomic insights into acetone-butanol-ethanol (ABE) fermentation by sequencing solventogenic clostridia strains.</title>
        <authorList>
            <person name="Brown S."/>
        </authorList>
    </citation>
    <scope>NUCLEOTIDE SEQUENCE</scope>
    <source>
        <strain evidence="1">DJ126</strain>
    </source>
</reference>
<comment type="caution">
    <text evidence="1">The sequence shown here is derived from an EMBL/GenBank/DDBJ whole genome shotgun (WGS) entry which is preliminary data.</text>
</comment>
<proteinExistence type="predicted"/>
<dbReference type="Proteomes" id="UP000821656">
    <property type="component" value="Unassembled WGS sequence"/>
</dbReference>
<accession>A0A9Q5CSJ0</accession>
<dbReference type="Pfam" id="PF04237">
    <property type="entry name" value="YjbR"/>
    <property type="match status" value="1"/>
</dbReference>
<name>A0A9Q5CSJ0_CLOBE</name>
<protein>
    <submittedName>
        <fullName evidence="1">DNA-binding protein (MmcQ/YjbR family)</fullName>
    </submittedName>
</protein>
<dbReference type="RefSeq" id="WP_077308070.1">
    <property type="nucleotide sequence ID" value="NZ_CP016090.1"/>
</dbReference>
<evidence type="ECO:0000313" key="2">
    <source>
        <dbReference type="Proteomes" id="UP000821656"/>
    </source>
</evidence>
<dbReference type="PANTHER" id="PTHR35145:SF1">
    <property type="entry name" value="CYTOPLASMIC PROTEIN"/>
    <property type="match status" value="1"/>
</dbReference>
<dbReference type="SUPFAM" id="SSF142906">
    <property type="entry name" value="YjbR-like"/>
    <property type="match status" value="1"/>
</dbReference>
<dbReference type="InterPro" id="IPR007351">
    <property type="entry name" value="YjbR"/>
</dbReference>
<dbReference type="PANTHER" id="PTHR35145">
    <property type="entry name" value="CYTOPLASMIC PROTEIN-RELATED"/>
    <property type="match status" value="1"/>
</dbReference>
<dbReference type="EMBL" id="JABSXK010000001">
    <property type="protein sequence ID" value="NRV10761.1"/>
    <property type="molecule type" value="Genomic_DNA"/>
</dbReference>
<gene>
    <name evidence="1" type="ORF">DFH45_003724</name>
</gene>
<sequence length="44" mass="5270">MVEREEILPAYHMNKKHWITISLDSPFSKEEIYNLVSLSYDLTK</sequence>
<dbReference type="AlphaFoldDB" id="A0A9Q5CSJ0"/>